<comment type="caution">
    <text evidence="18">The sequence shown here is derived from an EMBL/GenBank/DDBJ whole genome shotgun (WGS) entry which is preliminary data.</text>
</comment>
<dbReference type="UniPathway" id="UPA00223"/>
<evidence type="ECO:0000256" key="4">
    <source>
        <dbReference type="ARBA" id="ARBA00005163"/>
    </source>
</evidence>
<comment type="cofactor">
    <cofactor evidence="1">
        <name>heme</name>
        <dbReference type="ChEBI" id="CHEBI:30413"/>
    </cofactor>
</comment>
<dbReference type="GO" id="GO:0006099">
    <property type="term" value="P:tricarboxylic acid cycle"/>
    <property type="evidence" value="ECO:0007669"/>
    <property type="project" value="UniProtKB-UniPathway"/>
</dbReference>
<dbReference type="AlphaFoldDB" id="A0A258FTS8"/>
<evidence type="ECO:0000313" key="18">
    <source>
        <dbReference type="EMBL" id="OYX35364.1"/>
    </source>
</evidence>
<organism evidence="18 19">
    <name type="scientific">Brevundimonas subvibrioides</name>
    <dbReference type="NCBI Taxonomy" id="74313"/>
    <lineage>
        <taxon>Bacteria</taxon>
        <taxon>Pseudomonadati</taxon>
        <taxon>Pseudomonadota</taxon>
        <taxon>Alphaproteobacteria</taxon>
        <taxon>Caulobacterales</taxon>
        <taxon>Caulobacteraceae</taxon>
        <taxon>Brevundimonas</taxon>
    </lineage>
</organism>
<accession>A0A258FTS8</accession>
<dbReference type="Proteomes" id="UP000215595">
    <property type="component" value="Unassembled WGS sequence"/>
</dbReference>
<proteinExistence type="predicted"/>
<dbReference type="GO" id="GO:0016020">
    <property type="term" value="C:membrane"/>
    <property type="evidence" value="ECO:0007669"/>
    <property type="project" value="UniProtKB-SubCell"/>
</dbReference>
<keyword evidence="13 17" id="KW-1133">Transmembrane helix</keyword>
<protein>
    <recommendedName>
        <fullName evidence="6">Succinate dehydrogenase hydrophobic membrane anchor subunit</fullName>
    </recommendedName>
</protein>
<evidence type="ECO:0000256" key="7">
    <source>
        <dbReference type="ARBA" id="ARBA00022448"/>
    </source>
</evidence>
<evidence type="ECO:0000256" key="16">
    <source>
        <dbReference type="SAM" id="MobiDB-lite"/>
    </source>
</evidence>
<dbReference type="GO" id="GO:0020037">
    <property type="term" value="F:heme binding"/>
    <property type="evidence" value="ECO:0007669"/>
    <property type="project" value="InterPro"/>
</dbReference>
<feature type="compositionally biased region" description="Basic and acidic residues" evidence="16">
    <location>
        <begin position="1"/>
        <end position="14"/>
    </location>
</feature>
<keyword evidence="10 17" id="KW-0812">Transmembrane</keyword>
<dbReference type="GO" id="GO:0046872">
    <property type="term" value="F:metal ion binding"/>
    <property type="evidence" value="ECO:0007669"/>
    <property type="project" value="UniProtKB-KW"/>
</dbReference>
<keyword evidence="14" id="KW-0408">Iron</keyword>
<evidence type="ECO:0000256" key="3">
    <source>
        <dbReference type="ARBA" id="ARBA00004141"/>
    </source>
</evidence>
<feature type="transmembrane region" description="Helical" evidence="17">
    <location>
        <begin position="215"/>
        <end position="236"/>
    </location>
</feature>
<dbReference type="CDD" id="cd03495">
    <property type="entry name" value="SQR_TypeC_SdhD_like"/>
    <property type="match status" value="1"/>
</dbReference>
<feature type="region of interest" description="Disordered" evidence="16">
    <location>
        <begin position="1"/>
        <end position="88"/>
    </location>
</feature>
<reference evidence="18 19" key="1">
    <citation type="submission" date="2017-03" db="EMBL/GenBank/DDBJ databases">
        <title>Lifting the veil on microbial sulfur biogeochemistry in mining wastewaters.</title>
        <authorList>
            <person name="Kantor R.S."/>
            <person name="Colenbrander Nelson T."/>
            <person name="Marshall S."/>
            <person name="Bennett D."/>
            <person name="Apte S."/>
            <person name="Camacho D."/>
            <person name="Thomas B.C."/>
            <person name="Warren L.A."/>
            <person name="Banfield J.F."/>
        </authorList>
    </citation>
    <scope>NUCLEOTIDE SEQUENCE [LARGE SCALE GENOMIC DNA]</scope>
    <source>
        <strain evidence="18">32-69-9</strain>
    </source>
</reference>
<evidence type="ECO:0000256" key="2">
    <source>
        <dbReference type="ARBA" id="ARBA00004050"/>
    </source>
</evidence>
<dbReference type="SUPFAM" id="SSF81343">
    <property type="entry name" value="Fumarate reductase respiratory complex transmembrane subunits"/>
    <property type="match status" value="1"/>
</dbReference>
<dbReference type="InterPro" id="IPR014312">
    <property type="entry name" value="Succ_DH_anchor"/>
</dbReference>
<keyword evidence="11" id="KW-0479">Metal-binding</keyword>
<sequence>MARHHAGLDSDADHGLGPVWRDGADRSVAGRPGLRTRGLCDLRGSGRVADRPDRVVRSDRVPDVPSRRRGPAPDLGRGRRPVAQGGRHGFAPVDLVRRDRLGGLLGRAVRQRKGDAVSQVRKAFRKGVKVSERHGAGEWTAERLSSLLLVPLTVWALWAAFQIAGGGYEGALDWFSNRVNASILAVTLLATLWHMNMGLKVIVEDYIHTDGAKGLLLGLNTLFCLALAAGSVFFIVRLALGSAPLPAGFGF</sequence>
<evidence type="ECO:0000256" key="1">
    <source>
        <dbReference type="ARBA" id="ARBA00001971"/>
    </source>
</evidence>
<evidence type="ECO:0000256" key="17">
    <source>
        <dbReference type="SAM" id="Phobius"/>
    </source>
</evidence>
<gene>
    <name evidence="18" type="ORF">B7Z01_02655</name>
</gene>
<keyword evidence="7" id="KW-0813">Transport</keyword>
<evidence type="ECO:0000256" key="10">
    <source>
        <dbReference type="ARBA" id="ARBA00022692"/>
    </source>
</evidence>
<evidence type="ECO:0000256" key="15">
    <source>
        <dbReference type="ARBA" id="ARBA00023136"/>
    </source>
</evidence>
<comment type="pathway">
    <text evidence="4">Carbohydrate metabolism; tricarboxylic acid cycle.</text>
</comment>
<evidence type="ECO:0000256" key="11">
    <source>
        <dbReference type="ARBA" id="ARBA00022723"/>
    </source>
</evidence>
<dbReference type="InterPro" id="IPR034804">
    <property type="entry name" value="SQR/QFR_C/D"/>
</dbReference>
<dbReference type="Pfam" id="PF01127">
    <property type="entry name" value="Sdh_cyt"/>
    <property type="match status" value="1"/>
</dbReference>
<keyword evidence="15 17" id="KW-0472">Membrane</keyword>
<evidence type="ECO:0000256" key="14">
    <source>
        <dbReference type="ARBA" id="ARBA00023004"/>
    </source>
</evidence>
<evidence type="ECO:0000256" key="9">
    <source>
        <dbReference type="ARBA" id="ARBA00022617"/>
    </source>
</evidence>
<evidence type="ECO:0000256" key="5">
    <source>
        <dbReference type="ARBA" id="ARBA00011558"/>
    </source>
</evidence>
<evidence type="ECO:0000256" key="8">
    <source>
        <dbReference type="ARBA" id="ARBA00022532"/>
    </source>
</evidence>
<feature type="transmembrane region" description="Helical" evidence="17">
    <location>
        <begin position="181"/>
        <end position="203"/>
    </location>
</feature>
<keyword evidence="9" id="KW-0349">Heme</keyword>
<dbReference type="NCBIfam" id="TIGR02968">
    <property type="entry name" value="succ_dehyd_anc"/>
    <property type="match status" value="1"/>
</dbReference>
<dbReference type="EMBL" id="NCEB01000004">
    <property type="protein sequence ID" value="OYX35364.1"/>
    <property type="molecule type" value="Genomic_DNA"/>
</dbReference>
<evidence type="ECO:0000256" key="6">
    <source>
        <dbReference type="ARBA" id="ARBA00019425"/>
    </source>
</evidence>
<feature type="transmembrane region" description="Helical" evidence="17">
    <location>
        <begin position="144"/>
        <end position="161"/>
    </location>
</feature>
<comment type="function">
    <text evidence="2">Membrane-anchoring subunit of succinate dehydrogenase (SDH).</text>
</comment>
<evidence type="ECO:0000256" key="12">
    <source>
        <dbReference type="ARBA" id="ARBA00022982"/>
    </source>
</evidence>
<comment type="subcellular location">
    <subcellularLocation>
        <location evidence="3">Membrane</location>
        <topology evidence="3">Multi-pass membrane protein</topology>
    </subcellularLocation>
</comment>
<evidence type="ECO:0000313" key="19">
    <source>
        <dbReference type="Proteomes" id="UP000215595"/>
    </source>
</evidence>
<keyword evidence="12" id="KW-0249">Electron transport</keyword>
<comment type="subunit">
    <text evidence="5">Part of an enzyme complex containing four subunits: a flavoprotein, an iron-sulfur protein, plus two membrane-anchoring proteins, SdhC and SdhD.</text>
</comment>
<keyword evidence="8" id="KW-0816">Tricarboxylic acid cycle</keyword>
<feature type="compositionally biased region" description="Basic and acidic residues" evidence="16">
    <location>
        <begin position="48"/>
        <end position="66"/>
    </location>
</feature>
<dbReference type="InterPro" id="IPR000701">
    <property type="entry name" value="SuccDH_FuR_B_TM-su"/>
</dbReference>
<name>A0A258FTS8_9CAUL</name>
<evidence type="ECO:0000256" key="13">
    <source>
        <dbReference type="ARBA" id="ARBA00022989"/>
    </source>
</evidence>
<dbReference type="Gene3D" id="1.20.1300.10">
    <property type="entry name" value="Fumarate reductase/succinate dehydrogenase, transmembrane subunit"/>
    <property type="match status" value="1"/>
</dbReference>